<protein>
    <submittedName>
        <fullName evidence="1">Increased DNA methylation 1</fullName>
    </submittedName>
</protein>
<keyword evidence="2" id="KW-1185">Reference proteome</keyword>
<reference evidence="1 2" key="1">
    <citation type="journal article" date="2022" name="Plant J.">
        <title>Chromosome-level genome of Camellia lanceoleosa provides a valuable resource for understanding genome evolution and self-incompatibility.</title>
        <authorList>
            <person name="Gong W."/>
            <person name="Xiao S."/>
            <person name="Wang L."/>
            <person name="Liao Z."/>
            <person name="Chang Y."/>
            <person name="Mo W."/>
            <person name="Hu G."/>
            <person name="Li W."/>
            <person name="Zhao G."/>
            <person name="Zhu H."/>
            <person name="Hu X."/>
            <person name="Ji K."/>
            <person name="Xiang X."/>
            <person name="Song Q."/>
            <person name="Yuan D."/>
            <person name="Jin S."/>
            <person name="Zhang L."/>
        </authorList>
    </citation>
    <scope>NUCLEOTIDE SEQUENCE [LARGE SCALE GENOMIC DNA]</scope>
    <source>
        <strain evidence="1">SQ_2022a</strain>
    </source>
</reference>
<name>A0ACC0HCM4_9ERIC</name>
<comment type="caution">
    <text evidence="1">The sequence shown here is derived from an EMBL/GenBank/DDBJ whole genome shotgun (WGS) entry which is preliminary data.</text>
</comment>
<dbReference type="EMBL" id="CM045762">
    <property type="protein sequence ID" value="KAI8010955.1"/>
    <property type="molecule type" value="Genomic_DNA"/>
</dbReference>
<gene>
    <name evidence="1" type="ORF">LOK49_LG06G00804</name>
</gene>
<accession>A0ACC0HCM4</accession>
<sequence length="1251" mass="139344">MLFNKEIEDLHDDGFEGSINESCIFTEVFFGNDCDTTSKRCLVTGVINFECDHSRHTDMLLCSNNEKSAITSQVGSCNVKEDSKKNSGKQMKLAVDELSYSRPNSRGILKSSALSKEVVSGMSASQSICHTITGRLVESSGQGVTSSCYLLKQHAEINSGGEIGDRDVSNRRLESLDGSDEKEVNASKAIASPVSQESFASKLLVASPSVTVANNSGSHRCAEERTKASNSSELSMAKISLNRVSMKDPRPPLRNHIQNLLRAAGWQIRRRKREDNISGEFLYLSPWGGRPIRELRRVWNLCGRSLLADGNIVVREDSKLWTDMTHFWSDLSNTFIKIEEELNNTETTALARRWYLLDPFANMVLIDKKLGTLRAGKVVKARRTLVIDTSAKDDSVLALKNANSIGNQLERPSTYRLCYSSVASESALTVSEGIQCRDFSGNKRSRLDLSSFQAYGSDGTSDHFSSCLFEVPITSGNAHIMHGGHETVSRHHDCNTNSPSCARHISDHGEEMVLEVKKNVSKGEEGKTFRGKFTEKVENQLKSFICSSQRRNGKKPSTFGKFHQNSGSAKKSNQFFSEELNFKNITVEVPLHVKNESLHPEAWRQDIKSEKAESQNGQKRSITCQLKDDDLLISAIIKNKTFGSTTKRSAWKCKSASLRKHKSQKGSCRLLPRSLGKGGKHIDGKWSMFGSRTVLSWLIDSGVVSLNEVIQYRNPKDESVVKDGLVNLNGILCKCCNRVLSLSEFKVHAGFKLNRPCLNLFMESGKSFTLCQLEAWSAEYKARKSATRTVQDDEMDENDDSCGLCGGGGELICCDNCPSTFHQACLHGQELPEGSWYCQHCTCRICGDLVKDKEPFKSPGAFKCSQCEHKYHEACLKEKGECREVASDNWFCRESCQEVYLGIHSRIGFVNLLPDGFSWTLLRYIHGDQRVHSAQRLVALKAECNSKLAVALTIMEECFLSMVDSRTGIDMIPHVLYNWGSHFARLNYIGFHTVVLEKDDVLMCVASIRIHGVTVAEMPLIATCSKYRRQGMCRRLMNAIEVMLRSFKVEKLVISAIPSLVETWTVGFGFKPLEDNERNSLSNINLMVFPGTVWLKKPIYESQTTNQQSGSGHALPSIVYDPAETGACSQQGPAIGNSSVTETEHTGCNVMQVDEAQDGSLQKRFSKLSCEEPASTVGTSRLEMVCDIESVVIYDERELSSKQSCREPASTVGISRLEMVCDVESVVMYDERELSANEQLQKTNMLQDNEK</sequence>
<organism evidence="1 2">
    <name type="scientific">Camellia lanceoleosa</name>
    <dbReference type="NCBI Taxonomy" id="1840588"/>
    <lineage>
        <taxon>Eukaryota</taxon>
        <taxon>Viridiplantae</taxon>
        <taxon>Streptophyta</taxon>
        <taxon>Embryophyta</taxon>
        <taxon>Tracheophyta</taxon>
        <taxon>Spermatophyta</taxon>
        <taxon>Magnoliopsida</taxon>
        <taxon>eudicotyledons</taxon>
        <taxon>Gunneridae</taxon>
        <taxon>Pentapetalae</taxon>
        <taxon>asterids</taxon>
        <taxon>Ericales</taxon>
        <taxon>Theaceae</taxon>
        <taxon>Camellia</taxon>
    </lineage>
</organism>
<evidence type="ECO:0000313" key="2">
    <source>
        <dbReference type="Proteomes" id="UP001060215"/>
    </source>
</evidence>
<proteinExistence type="predicted"/>
<evidence type="ECO:0000313" key="1">
    <source>
        <dbReference type="EMBL" id="KAI8010955.1"/>
    </source>
</evidence>
<dbReference type="Proteomes" id="UP001060215">
    <property type="component" value="Chromosome 5"/>
</dbReference>